<dbReference type="RefSeq" id="WP_034718599.1">
    <property type="nucleotide sequence ID" value="NZ_FOIX01000001.1"/>
</dbReference>
<name>A0A448NTY2_9FLAO</name>
<evidence type="ECO:0000313" key="2">
    <source>
        <dbReference type="EMBL" id="VEI00994.1"/>
    </source>
</evidence>
<dbReference type="Proteomes" id="UP000270036">
    <property type="component" value="Chromosome"/>
</dbReference>
<dbReference type="Proteomes" id="UP000028349">
    <property type="component" value="Unassembled WGS sequence"/>
</dbReference>
<reference evidence="1 3" key="1">
    <citation type="submission" date="2014-07" db="EMBL/GenBank/DDBJ databases">
        <authorList>
            <person name="Pisani N.G."/>
            <person name="Newman J.D."/>
        </authorList>
    </citation>
    <scope>NUCLEOTIDE SEQUENCE [LARGE SCALE GENOMIC DNA]</scope>
    <source>
        <strain evidence="1 3">LMG 24720</strain>
    </source>
</reference>
<gene>
    <name evidence="1" type="ORF">HY04_07305</name>
    <name evidence="2" type="ORF">NCTC13489_02470</name>
</gene>
<dbReference type="EMBL" id="JPEP01000002">
    <property type="protein sequence ID" value="KEY18317.1"/>
    <property type="molecule type" value="Genomic_DNA"/>
</dbReference>
<dbReference type="PROSITE" id="PS51257">
    <property type="entry name" value="PROKAR_LIPOPROTEIN"/>
    <property type="match status" value="1"/>
</dbReference>
<sequence>MKKILASILLVSLLQSCGRESMSEINTDPNSYYTTVPASVLTYAQKQLADFVSTPNVNVNNLRLTTQYWQETTYLDESRYDFSTRNVSNQTWNYLYVRVIKNLDQARKLVLAYTPTANEASTWEQTKKNQLAVIELQQVYAFQLLVDLYGDIPYTEATDIDLNPLPKYDSGKDIYASLIARTKVAVAALDATGKSFGTGDKIYGGNVAKWEKFGNSMLLKLGINIADSDPALAQATAQTAITRGVFTSKGDDGLLAYFASPNYSQLYANLVAANRNDYVSGKTLVDYMNANNDARRDVYFQKNVHYLAGAVTNVTGSTVTFTPADTPPAVAPQVGDDVYVMPNTKVGTIASISGNTITLSGYKPGDIVEENDLGFGFYYKGGTIGSSSSFNSNSRPGSFAYATTTPAILLNYTEVAFYLAEASARWGIGGTPAANYATAVTASFVQWGKTAADATAYLATQPYNAANWKKSIGEQAWVAMYDQSPTSFNFYRRLDYPVLLPAANAVAASNNKVPVRLQYPVSEQTTNPTNYGAGSAAIGGDFLYTKIFWDKN</sequence>
<dbReference type="KEGG" id="cant:NCTC13489_02470"/>
<evidence type="ECO:0000313" key="4">
    <source>
        <dbReference type="Proteomes" id="UP000270036"/>
    </source>
</evidence>
<proteinExistence type="predicted"/>
<dbReference type="Gene3D" id="1.25.40.390">
    <property type="match status" value="2"/>
</dbReference>
<keyword evidence="2" id="KW-0449">Lipoprotein</keyword>
<dbReference type="AlphaFoldDB" id="A0A448NTY2"/>
<keyword evidence="3" id="KW-1185">Reference proteome</keyword>
<dbReference type="InterPro" id="IPR011990">
    <property type="entry name" value="TPR-like_helical_dom_sf"/>
</dbReference>
<dbReference type="InterPro" id="IPR041662">
    <property type="entry name" value="SusD-like_2"/>
</dbReference>
<evidence type="ECO:0000313" key="1">
    <source>
        <dbReference type="EMBL" id="KEY18317.1"/>
    </source>
</evidence>
<protein>
    <submittedName>
        <fullName evidence="2">Susd and RagB outer membrane lipoprotein</fullName>
    </submittedName>
</protein>
<organism evidence="2 4">
    <name type="scientific">Kaistella antarctica</name>
    <dbReference type="NCBI Taxonomy" id="266748"/>
    <lineage>
        <taxon>Bacteria</taxon>
        <taxon>Pseudomonadati</taxon>
        <taxon>Bacteroidota</taxon>
        <taxon>Flavobacteriia</taxon>
        <taxon>Flavobacteriales</taxon>
        <taxon>Weeksellaceae</taxon>
        <taxon>Chryseobacterium group</taxon>
        <taxon>Kaistella</taxon>
    </lineage>
</organism>
<dbReference type="EMBL" id="LR134441">
    <property type="protein sequence ID" value="VEI00994.1"/>
    <property type="molecule type" value="Genomic_DNA"/>
</dbReference>
<reference evidence="2 4" key="2">
    <citation type="submission" date="2018-12" db="EMBL/GenBank/DDBJ databases">
        <authorList>
            <consortium name="Pathogen Informatics"/>
        </authorList>
    </citation>
    <scope>NUCLEOTIDE SEQUENCE [LARGE SCALE GENOMIC DNA]</scope>
    <source>
        <strain evidence="2 4">NCTC13489</strain>
    </source>
</reference>
<dbReference type="SUPFAM" id="SSF48452">
    <property type="entry name" value="TPR-like"/>
    <property type="match status" value="1"/>
</dbReference>
<dbReference type="Pfam" id="PF12771">
    <property type="entry name" value="SusD-like_2"/>
    <property type="match status" value="2"/>
</dbReference>
<evidence type="ECO:0000313" key="3">
    <source>
        <dbReference type="Proteomes" id="UP000028349"/>
    </source>
</evidence>
<accession>A0A448NTY2</accession>
<dbReference type="STRING" id="266748.HY04_07305"/>